<keyword evidence="13" id="KW-1185">Reference proteome</keyword>
<dbReference type="Gene3D" id="2.60.40.10">
    <property type="entry name" value="Immunoglobulins"/>
    <property type="match status" value="1"/>
</dbReference>
<dbReference type="EMBL" id="CAJVPY010010197">
    <property type="protein sequence ID" value="CAG8716525.1"/>
    <property type="molecule type" value="Genomic_DNA"/>
</dbReference>
<feature type="active site" description="Proton donor" evidence="10">
    <location>
        <position position="373"/>
    </location>
</feature>
<evidence type="ECO:0000256" key="10">
    <source>
        <dbReference type="PIRSR" id="PIRSR000463-1"/>
    </source>
</evidence>
<evidence type="ECO:0000259" key="11">
    <source>
        <dbReference type="SMART" id="SM00642"/>
    </source>
</evidence>
<sequence>MSPTAMENNVTDGTGIIKVDSWLEPFAPVLKRRHASFKKWAQDINQNEGGFEQFTRGYEHFGLNVQSNGDIVYREWAPNATKASLIGDFNSWDTSSHPMKKNSFGVWEISVPSNNGIPAIPHGSKIKISMITPEGERIDRLPAWIKRVTQDLSVSPAYDAVFWNPPQKYSFRNKPPQKPKSLKVYEAHVGISTPEGRVGTYNEFTDNVLKRIKNLGYNAIQLMAIMEHAYYASFGYQVTSFFAISSRYGTPEELMRLIDTAHGMGLYVLLDVVHSHACKNVLDGLNMFDGSDHCYFHEGGKGRHDLWDSRLFNYGHWEVLRFLLSNLRFFMEEYKFDGFRFDGVTSMLYLHHGIGTGFSGGYHEYFGDSVDEENVSGMPGLCRPVSEGGVGFDYRLAMAIPDMWIKLLKETRDDDWIIGNICWTLINQSHDQALVGDKTLAFWLMDKEMYTNMSELTPLTPIIDRGLALHKMIRLLTHGIGGEGYLNFEGNEFGHPEWLDFPRAGNNNSYHYARRQWNVVDDELLRYKYLNEFDKTVQHTEDRFGWLDSPQAYISLKHEDDKIIVFERGNLLWIFNFHPTKSFTDYRVGTEWAGHYKIVINTDSKRYGGHDR</sequence>
<evidence type="ECO:0000256" key="7">
    <source>
        <dbReference type="ARBA" id="ARBA00022679"/>
    </source>
</evidence>
<comment type="function">
    <text evidence="9">Glycogen-branching enzyme participates in the glycogen biosynthetic process along with glycogenin and glycogen synthase. Generates alpha-1,6-glucosidic branches from alpha-1,4-linked glucose chains, to increase solubility of the glycogen polymer.</text>
</comment>
<evidence type="ECO:0000313" key="13">
    <source>
        <dbReference type="Proteomes" id="UP000789405"/>
    </source>
</evidence>
<dbReference type="GO" id="GO:0005978">
    <property type="term" value="P:glycogen biosynthetic process"/>
    <property type="evidence" value="ECO:0007669"/>
    <property type="project" value="InterPro"/>
</dbReference>
<dbReference type="InterPro" id="IPR013783">
    <property type="entry name" value="Ig-like_fold"/>
</dbReference>
<accession>A0A9N9I135</accession>
<dbReference type="PANTHER" id="PTHR43651:SF3">
    <property type="entry name" value="1,4-ALPHA-GLUCAN-BRANCHING ENZYME"/>
    <property type="match status" value="1"/>
</dbReference>
<comment type="caution">
    <text evidence="12">The sequence shown here is derived from an EMBL/GenBank/DDBJ whole genome shotgun (WGS) entry which is preliminary data.</text>
</comment>
<dbReference type="SMART" id="SM00642">
    <property type="entry name" value="Aamy"/>
    <property type="match status" value="1"/>
</dbReference>
<dbReference type="InterPro" id="IPR037439">
    <property type="entry name" value="Branching_enzy"/>
</dbReference>
<dbReference type="InterPro" id="IPR006047">
    <property type="entry name" value="GH13_cat_dom"/>
</dbReference>
<evidence type="ECO:0000256" key="1">
    <source>
        <dbReference type="ARBA" id="ARBA00000826"/>
    </source>
</evidence>
<dbReference type="Pfam" id="PF02806">
    <property type="entry name" value="Alpha-amylase_C"/>
    <property type="match status" value="1"/>
</dbReference>
<dbReference type="SUPFAM" id="SSF51011">
    <property type="entry name" value="Glycosyl hydrolase domain"/>
    <property type="match status" value="1"/>
</dbReference>
<dbReference type="PANTHER" id="PTHR43651">
    <property type="entry name" value="1,4-ALPHA-GLUCAN-BRANCHING ENZYME"/>
    <property type="match status" value="1"/>
</dbReference>
<dbReference type="GO" id="GO:0005737">
    <property type="term" value="C:cytoplasm"/>
    <property type="evidence" value="ECO:0007669"/>
    <property type="project" value="TreeGrafter"/>
</dbReference>
<dbReference type="CDD" id="cd02854">
    <property type="entry name" value="E_set_GBE_euk_N"/>
    <property type="match status" value="1"/>
</dbReference>
<dbReference type="GO" id="GO:0043169">
    <property type="term" value="F:cation binding"/>
    <property type="evidence" value="ECO:0007669"/>
    <property type="project" value="InterPro"/>
</dbReference>
<protein>
    <recommendedName>
        <fullName evidence="5">1,4-alpha-glucan-branching enzyme</fullName>
        <ecNumber evidence="4">2.4.1.18</ecNumber>
    </recommendedName>
    <alternativeName>
        <fullName evidence="8">Glycogen-branching enzyme</fullName>
    </alternativeName>
</protein>
<dbReference type="Proteomes" id="UP000789405">
    <property type="component" value="Unassembled WGS sequence"/>
</dbReference>
<dbReference type="Gene3D" id="3.20.20.80">
    <property type="entry name" value="Glycosidases"/>
    <property type="match status" value="1"/>
</dbReference>
<comment type="pathway">
    <text evidence="2">Glycan biosynthesis; glycogen biosynthesis.</text>
</comment>
<evidence type="ECO:0000256" key="5">
    <source>
        <dbReference type="ARBA" id="ARBA00020932"/>
    </source>
</evidence>
<dbReference type="Pfam" id="PF00128">
    <property type="entry name" value="Alpha-amylase"/>
    <property type="match status" value="1"/>
</dbReference>
<evidence type="ECO:0000256" key="4">
    <source>
        <dbReference type="ARBA" id="ARBA00012541"/>
    </source>
</evidence>
<evidence type="ECO:0000256" key="3">
    <source>
        <dbReference type="ARBA" id="ARBA00009000"/>
    </source>
</evidence>
<evidence type="ECO:0000256" key="9">
    <source>
        <dbReference type="ARBA" id="ARBA00049618"/>
    </source>
</evidence>
<dbReference type="SUPFAM" id="SSF51445">
    <property type="entry name" value="(Trans)glycosidases"/>
    <property type="match status" value="1"/>
</dbReference>
<dbReference type="InterPro" id="IPR004193">
    <property type="entry name" value="Glyco_hydro_13_N"/>
</dbReference>
<dbReference type="InterPro" id="IPR013780">
    <property type="entry name" value="Glyco_hydro_b"/>
</dbReference>
<evidence type="ECO:0000256" key="2">
    <source>
        <dbReference type="ARBA" id="ARBA00004964"/>
    </source>
</evidence>
<dbReference type="GO" id="GO:0003844">
    <property type="term" value="F:1,4-alpha-glucan branching enzyme activity"/>
    <property type="evidence" value="ECO:0007669"/>
    <property type="project" value="UniProtKB-EC"/>
</dbReference>
<dbReference type="PIRSF" id="PIRSF000463">
    <property type="entry name" value="GlgB"/>
    <property type="match status" value="1"/>
</dbReference>
<organism evidence="12 13">
    <name type="scientific">Dentiscutata erythropus</name>
    <dbReference type="NCBI Taxonomy" id="1348616"/>
    <lineage>
        <taxon>Eukaryota</taxon>
        <taxon>Fungi</taxon>
        <taxon>Fungi incertae sedis</taxon>
        <taxon>Mucoromycota</taxon>
        <taxon>Glomeromycotina</taxon>
        <taxon>Glomeromycetes</taxon>
        <taxon>Diversisporales</taxon>
        <taxon>Gigasporaceae</taxon>
        <taxon>Dentiscutata</taxon>
    </lineage>
</organism>
<evidence type="ECO:0000256" key="8">
    <source>
        <dbReference type="ARBA" id="ARBA00031979"/>
    </source>
</evidence>
<dbReference type="Gene3D" id="2.60.40.1180">
    <property type="entry name" value="Golgi alpha-mannosidase II"/>
    <property type="match status" value="1"/>
</dbReference>
<dbReference type="InterPro" id="IPR017853">
    <property type="entry name" value="GH"/>
</dbReference>
<gene>
    <name evidence="12" type="ORF">DERYTH_LOCUS13978</name>
</gene>
<proteinExistence type="inferred from homology"/>
<dbReference type="GO" id="GO:0004553">
    <property type="term" value="F:hydrolase activity, hydrolyzing O-glycosyl compounds"/>
    <property type="evidence" value="ECO:0007669"/>
    <property type="project" value="InterPro"/>
</dbReference>
<keyword evidence="6" id="KW-0328">Glycosyltransferase</keyword>
<name>A0A9N9I135_9GLOM</name>
<dbReference type="FunFam" id="2.60.40.10:FF:000250">
    <property type="entry name" value="1,4-alpha-glucan-branching enzyme, chloroplastic/amyloplastic"/>
    <property type="match status" value="1"/>
</dbReference>
<dbReference type="CDD" id="cd11321">
    <property type="entry name" value="AmyAc_bac_euk_BE"/>
    <property type="match status" value="1"/>
</dbReference>
<comment type="catalytic activity">
    <reaction evidence="1">
        <text>Transfers a segment of a (1-&gt;4)-alpha-D-glucan chain to a primary hydroxy group in a similar glucan chain.</text>
        <dbReference type="EC" id="2.4.1.18"/>
    </reaction>
</comment>
<dbReference type="OrthoDB" id="196493at2759"/>
<dbReference type="InterPro" id="IPR014756">
    <property type="entry name" value="Ig_E-set"/>
</dbReference>
<dbReference type="InterPro" id="IPR006048">
    <property type="entry name" value="A-amylase/branching_C"/>
</dbReference>
<feature type="active site" description="Nucleophile" evidence="10">
    <location>
        <position position="342"/>
    </location>
</feature>
<comment type="similarity">
    <text evidence="3">Belongs to the glycosyl hydrolase 13 family. GlgB subfamily.</text>
</comment>
<keyword evidence="7" id="KW-0808">Transferase</keyword>
<dbReference type="SUPFAM" id="SSF81296">
    <property type="entry name" value="E set domains"/>
    <property type="match status" value="1"/>
</dbReference>
<dbReference type="Pfam" id="PF02922">
    <property type="entry name" value="CBM_48"/>
    <property type="match status" value="1"/>
</dbReference>
<dbReference type="EC" id="2.4.1.18" evidence="4"/>
<feature type="domain" description="Glycosyl hydrolase family 13 catalytic" evidence="11">
    <location>
        <begin position="170"/>
        <end position="534"/>
    </location>
</feature>
<evidence type="ECO:0000313" key="12">
    <source>
        <dbReference type="EMBL" id="CAG8716525.1"/>
    </source>
</evidence>
<dbReference type="AlphaFoldDB" id="A0A9N9I135"/>
<evidence type="ECO:0000256" key="6">
    <source>
        <dbReference type="ARBA" id="ARBA00022676"/>
    </source>
</evidence>
<reference evidence="12" key="1">
    <citation type="submission" date="2021-06" db="EMBL/GenBank/DDBJ databases">
        <authorList>
            <person name="Kallberg Y."/>
            <person name="Tangrot J."/>
            <person name="Rosling A."/>
        </authorList>
    </citation>
    <scope>NUCLEOTIDE SEQUENCE</scope>
    <source>
        <strain evidence="12">MA453B</strain>
    </source>
</reference>